<reference evidence="1 2" key="1">
    <citation type="submission" date="2017-09" db="EMBL/GenBank/DDBJ databases">
        <title>Large-scale bioinformatics analysis of Bacillus genomes uncovers conserved roles of natural products in bacterial physiology.</title>
        <authorList>
            <consortium name="Agbiome Team Llc"/>
            <person name="Bleich R.M."/>
            <person name="Grubbs K.J."/>
            <person name="Santa Maria K.C."/>
            <person name="Allen S.E."/>
            <person name="Farag S."/>
            <person name="Shank E.A."/>
            <person name="Bowers A."/>
        </authorList>
    </citation>
    <scope>NUCLEOTIDE SEQUENCE [LARGE SCALE GENOMIC DNA]</scope>
    <source>
        <strain evidence="1 2">AFS021349</strain>
    </source>
</reference>
<organism evidence="1 2">
    <name type="scientific">Bacillus toyonensis</name>
    <dbReference type="NCBI Taxonomy" id="155322"/>
    <lineage>
        <taxon>Bacteria</taxon>
        <taxon>Bacillati</taxon>
        <taxon>Bacillota</taxon>
        <taxon>Bacilli</taxon>
        <taxon>Bacillales</taxon>
        <taxon>Bacillaceae</taxon>
        <taxon>Bacillus</taxon>
        <taxon>Bacillus cereus group</taxon>
    </lineage>
</organism>
<sequence>MKNEKKEFPNLFIPEMVPTIPITPAQEAALLNLIQQMQTAIAVYLNNPNPANTVALQTSLTNLYNFLL</sequence>
<dbReference type="RefSeq" id="WP_371399288.1">
    <property type="nucleotide sequence ID" value="NZ_NUBY01000229.1"/>
</dbReference>
<evidence type="ECO:0000313" key="1">
    <source>
        <dbReference type="EMBL" id="PEP91865.1"/>
    </source>
</evidence>
<name>A0A2A8H7W1_9BACI</name>
<comment type="caution">
    <text evidence="1">The sequence shown here is derived from an EMBL/GenBank/DDBJ whole genome shotgun (WGS) entry which is preliminary data.</text>
</comment>
<dbReference type="AlphaFoldDB" id="A0A2A8H7W1"/>
<proteinExistence type="predicted"/>
<protein>
    <recommendedName>
        <fullName evidence="3">Collagen-like repeat preface domain-containing protein</fullName>
    </recommendedName>
</protein>
<evidence type="ECO:0008006" key="3">
    <source>
        <dbReference type="Google" id="ProtNLM"/>
    </source>
</evidence>
<feature type="non-terminal residue" evidence="1">
    <location>
        <position position="68"/>
    </location>
</feature>
<evidence type="ECO:0000313" key="2">
    <source>
        <dbReference type="Proteomes" id="UP000220841"/>
    </source>
</evidence>
<dbReference type="EMBL" id="NUBY01000229">
    <property type="protein sequence ID" value="PEP91865.1"/>
    <property type="molecule type" value="Genomic_DNA"/>
</dbReference>
<gene>
    <name evidence="1" type="ORF">CN585_27740</name>
</gene>
<accession>A0A2A8H7W1</accession>
<dbReference type="Proteomes" id="UP000220841">
    <property type="component" value="Unassembled WGS sequence"/>
</dbReference>